<evidence type="ECO:0000256" key="1">
    <source>
        <dbReference type="ARBA" id="ARBA00023002"/>
    </source>
</evidence>
<comment type="caution">
    <text evidence="6">The sequence shown here is derived from an EMBL/GenBank/DDBJ whole genome shotgun (WGS) entry which is preliminary data.</text>
</comment>
<dbReference type="Pfam" id="PF02826">
    <property type="entry name" value="2-Hacid_dh_C"/>
    <property type="match status" value="1"/>
</dbReference>
<dbReference type="AlphaFoldDB" id="A0A926S8D8"/>
<keyword evidence="2" id="KW-0520">NAD</keyword>
<dbReference type="PANTHER" id="PTHR43333">
    <property type="entry name" value="2-HACID_DH_C DOMAIN-CONTAINING PROTEIN"/>
    <property type="match status" value="1"/>
</dbReference>
<comment type="similarity">
    <text evidence="3">Belongs to the D-isomer specific 2-hydroxyacid dehydrogenase family.</text>
</comment>
<dbReference type="SUPFAM" id="SSF51735">
    <property type="entry name" value="NAD(P)-binding Rossmann-fold domains"/>
    <property type="match status" value="1"/>
</dbReference>
<name>A0A926S8D8_9HYPH</name>
<feature type="domain" description="D-isomer specific 2-hydroxyacid dehydrogenase NAD-binding" evidence="5">
    <location>
        <begin position="108"/>
        <end position="280"/>
    </location>
</feature>
<evidence type="ECO:0000256" key="2">
    <source>
        <dbReference type="ARBA" id="ARBA00023027"/>
    </source>
</evidence>
<evidence type="ECO:0000256" key="3">
    <source>
        <dbReference type="RuleBase" id="RU003719"/>
    </source>
</evidence>
<reference evidence="6" key="1">
    <citation type="submission" date="2020-05" db="EMBL/GenBank/DDBJ databases">
        <title>Identification of trans-AT polyketide cluster in two marine bacteria, producers of a novel glutaramide-containing polyketide sesbanimide D and analogs.</title>
        <authorList>
            <person name="Kacar D."/>
            <person name="Rodriguez P."/>
            <person name="Canedo L."/>
            <person name="Gonzalez E."/>
            <person name="Galan B."/>
            <person name="De La Calle F."/>
            <person name="Garcia J.L."/>
        </authorList>
    </citation>
    <scope>NUCLEOTIDE SEQUENCE</scope>
    <source>
        <strain evidence="6">PHM038</strain>
    </source>
</reference>
<organism evidence="6 7">
    <name type="scientific">Roseibium aggregatum</name>
    <dbReference type="NCBI Taxonomy" id="187304"/>
    <lineage>
        <taxon>Bacteria</taxon>
        <taxon>Pseudomonadati</taxon>
        <taxon>Pseudomonadota</taxon>
        <taxon>Alphaproteobacteria</taxon>
        <taxon>Hyphomicrobiales</taxon>
        <taxon>Stappiaceae</taxon>
        <taxon>Roseibium</taxon>
    </lineage>
</organism>
<keyword evidence="1 3" id="KW-0560">Oxidoreductase</keyword>
<evidence type="ECO:0000259" key="5">
    <source>
        <dbReference type="Pfam" id="PF02826"/>
    </source>
</evidence>
<dbReference type="PANTHER" id="PTHR43333:SF1">
    <property type="entry name" value="D-ISOMER SPECIFIC 2-HYDROXYACID DEHYDROGENASE NAD-BINDING DOMAIN-CONTAINING PROTEIN"/>
    <property type="match status" value="1"/>
</dbReference>
<dbReference type="SUPFAM" id="SSF52283">
    <property type="entry name" value="Formate/glycerate dehydrogenase catalytic domain-like"/>
    <property type="match status" value="1"/>
</dbReference>
<evidence type="ECO:0000313" key="6">
    <source>
        <dbReference type="EMBL" id="MBD1548587.1"/>
    </source>
</evidence>
<dbReference type="RefSeq" id="WP_190293276.1">
    <property type="nucleotide sequence ID" value="NZ_JABFCZ010000024.1"/>
</dbReference>
<evidence type="ECO:0000313" key="7">
    <source>
        <dbReference type="Proteomes" id="UP000598467"/>
    </source>
</evidence>
<sequence length="317" mass="34218">MADTQVLIFDPDAQWYCETLAQQCPGYAFLPAVTVEDALKVAADAEILCGLAPFIPVDMIRAMPKLKWIQALTTGVDHLLHMPELASDVVITNTRGMHGPQMSELAVLLMMSLARQFPAMLANQKTSAWKQWPQPLLQDKTVCIVGLGVIAEALAARCNPFGMRVTGVSDGRSEVEGFARIFKRSQIKEAAAEADFVVVIVPYGPETHHIVNADVLKAMKQSAYLINIARGGCVDQDAVVEALKNGEIAGAGLDVFNTEPLRETSPLWSAPNLIITPHIGGMSDCYAQQAQPIVAENLNAFARGGATALKNVIERPS</sequence>
<dbReference type="Pfam" id="PF00389">
    <property type="entry name" value="2-Hacid_dh"/>
    <property type="match status" value="1"/>
</dbReference>
<dbReference type="InterPro" id="IPR006140">
    <property type="entry name" value="D-isomer_DH_NAD-bd"/>
</dbReference>
<dbReference type="GO" id="GO:0016616">
    <property type="term" value="F:oxidoreductase activity, acting on the CH-OH group of donors, NAD or NADP as acceptor"/>
    <property type="evidence" value="ECO:0007669"/>
    <property type="project" value="InterPro"/>
</dbReference>
<dbReference type="CDD" id="cd05300">
    <property type="entry name" value="2-Hacid_dh_1"/>
    <property type="match status" value="1"/>
</dbReference>
<dbReference type="Proteomes" id="UP000598467">
    <property type="component" value="Unassembled WGS sequence"/>
</dbReference>
<dbReference type="GO" id="GO:0051287">
    <property type="term" value="F:NAD binding"/>
    <property type="evidence" value="ECO:0007669"/>
    <property type="project" value="InterPro"/>
</dbReference>
<dbReference type="InterPro" id="IPR006139">
    <property type="entry name" value="D-isomer_2_OHA_DH_cat_dom"/>
</dbReference>
<protein>
    <submittedName>
        <fullName evidence="6">D-2-hydroxyacid dehydrogenase</fullName>
    </submittedName>
</protein>
<gene>
    <name evidence="6" type="ORF">HK439_20175</name>
</gene>
<proteinExistence type="inferred from homology"/>
<dbReference type="InterPro" id="IPR036291">
    <property type="entry name" value="NAD(P)-bd_dom_sf"/>
</dbReference>
<dbReference type="Gene3D" id="3.40.50.720">
    <property type="entry name" value="NAD(P)-binding Rossmann-like Domain"/>
    <property type="match status" value="2"/>
</dbReference>
<dbReference type="EMBL" id="JABFCZ010000024">
    <property type="protein sequence ID" value="MBD1548587.1"/>
    <property type="molecule type" value="Genomic_DNA"/>
</dbReference>
<evidence type="ECO:0000259" key="4">
    <source>
        <dbReference type="Pfam" id="PF00389"/>
    </source>
</evidence>
<accession>A0A926S8D8</accession>
<feature type="domain" description="D-isomer specific 2-hydroxyacid dehydrogenase catalytic" evidence="4">
    <location>
        <begin position="23"/>
        <end position="307"/>
    </location>
</feature>